<proteinExistence type="predicted"/>
<evidence type="ECO:0000256" key="5">
    <source>
        <dbReference type="SAM" id="Phobius"/>
    </source>
</evidence>
<dbReference type="RefSeq" id="WP_341725053.1">
    <property type="nucleotide sequence ID" value="NZ_JBBWWT010000002.1"/>
</dbReference>
<evidence type="ECO:0000256" key="4">
    <source>
        <dbReference type="ARBA" id="ARBA00023136"/>
    </source>
</evidence>
<dbReference type="Proteomes" id="UP001459204">
    <property type="component" value="Unassembled WGS sequence"/>
</dbReference>
<name>A0ABU9IY51_9GAMM</name>
<reference evidence="6 7" key="1">
    <citation type="submission" date="2024-04" db="EMBL/GenBank/DDBJ databases">
        <title>Draft genome sequence of Pseudoxanthomonas putridarboris WD12.</title>
        <authorList>
            <person name="Oh J."/>
        </authorList>
    </citation>
    <scope>NUCLEOTIDE SEQUENCE [LARGE SCALE GENOMIC DNA]</scope>
    <source>
        <strain evidence="6 7">WD12</strain>
    </source>
</reference>
<protein>
    <submittedName>
        <fullName evidence="6">DUF4870 domain-containing protein</fullName>
    </submittedName>
</protein>
<dbReference type="EMBL" id="JBBWWT010000002">
    <property type="protein sequence ID" value="MEL1263873.1"/>
    <property type="molecule type" value="Genomic_DNA"/>
</dbReference>
<keyword evidence="4 5" id="KW-0472">Membrane</keyword>
<comment type="subcellular location">
    <subcellularLocation>
        <location evidence="1">Membrane</location>
        <topology evidence="1">Multi-pass membrane protein</topology>
    </subcellularLocation>
</comment>
<feature type="transmembrane region" description="Helical" evidence="5">
    <location>
        <begin position="99"/>
        <end position="119"/>
    </location>
</feature>
<dbReference type="InterPro" id="IPR019109">
    <property type="entry name" value="MamF_MmsF"/>
</dbReference>
<comment type="caution">
    <text evidence="6">The sequence shown here is derived from an EMBL/GenBank/DDBJ whole genome shotgun (WGS) entry which is preliminary data.</text>
</comment>
<organism evidence="6 7">
    <name type="scientific">Pseudoxanthomonas putridarboris</name>
    <dbReference type="NCBI Taxonomy" id="752605"/>
    <lineage>
        <taxon>Bacteria</taxon>
        <taxon>Pseudomonadati</taxon>
        <taxon>Pseudomonadota</taxon>
        <taxon>Gammaproteobacteria</taxon>
        <taxon>Lysobacterales</taxon>
        <taxon>Lysobacteraceae</taxon>
        <taxon>Pseudoxanthomonas</taxon>
    </lineage>
</organism>
<feature type="transmembrane region" description="Helical" evidence="5">
    <location>
        <begin position="28"/>
        <end position="54"/>
    </location>
</feature>
<sequence length="137" mass="14563">MSEFENVTAAPPPPPGVPTAEEKQWAMFAHLSALTALFTGGLGAVIGPLIVWLVKKDTLPFADDQGKEALNFNITVLIAVVALTIVGTILLIVLIGFLFYLAAGAIGIAWLVFTIIAAIKASNGEAYRYPLTLRLVK</sequence>
<dbReference type="Pfam" id="PF09685">
    <property type="entry name" value="MamF_MmsF"/>
    <property type="match status" value="1"/>
</dbReference>
<keyword evidence="7" id="KW-1185">Reference proteome</keyword>
<evidence type="ECO:0000256" key="2">
    <source>
        <dbReference type="ARBA" id="ARBA00022692"/>
    </source>
</evidence>
<keyword evidence="2 5" id="KW-0812">Transmembrane</keyword>
<accession>A0ABU9IY51</accession>
<gene>
    <name evidence="6" type="ORF">AAD027_05720</name>
</gene>
<evidence type="ECO:0000256" key="3">
    <source>
        <dbReference type="ARBA" id="ARBA00022989"/>
    </source>
</evidence>
<feature type="transmembrane region" description="Helical" evidence="5">
    <location>
        <begin position="74"/>
        <end position="93"/>
    </location>
</feature>
<keyword evidence="3 5" id="KW-1133">Transmembrane helix</keyword>
<evidence type="ECO:0000313" key="7">
    <source>
        <dbReference type="Proteomes" id="UP001459204"/>
    </source>
</evidence>
<evidence type="ECO:0000313" key="6">
    <source>
        <dbReference type="EMBL" id="MEL1263873.1"/>
    </source>
</evidence>
<evidence type="ECO:0000256" key="1">
    <source>
        <dbReference type="ARBA" id="ARBA00004141"/>
    </source>
</evidence>